<evidence type="ECO:0000256" key="9">
    <source>
        <dbReference type="RuleBase" id="RU363032"/>
    </source>
</evidence>
<dbReference type="AlphaFoldDB" id="A0A1T4R7X5"/>
<evidence type="ECO:0000256" key="8">
    <source>
        <dbReference type="ARBA" id="ARBA00023136"/>
    </source>
</evidence>
<feature type="transmembrane region" description="Helical" evidence="9">
    <location>
        <begin position="146"/>
        <end position="166"/>
    </location>
</feature>
<comment type="similarity">
    <text evidence="2">Belongs to the binding-protein-dependent transport system permease family. MalFG subfamily.</text>
</comment>
<keyword evidence="5" id="KW-0762">Sugar transport</keyword>
<proteinExistence type="inferred from homology"/>
<evidence type="ECO:0000256" key="3">
    <source>
        <dbReference type="ARBA" id="ARBA00022448"/>
    </source>
</evidence>
<dbReference type="SUPFAM" id="SSF161098">
    <property type="entry name" value="MetI-like"/>
    <property type="match status" value="1"/>
</dbReference>
<gene>
    <name evidence="11" type="ORF">SAMN02745885_01974</name>
</gene>
<keyword evidence="3 9" id="KW-0813">Transport</keyword>
<feature type="domain" description="ABC transmembrane type-1" evidence="10">
    <location>
        <begin position="75"/>
        <end position="266"/>
    </location>
</feature>
<evidence type="ECO:0000256" key="1">
    <source>
        <dbReference type="ARBA" id="ARBA00004651"/>
    </source>
</evidence>
<dbReference type="PANTHER" id="PTHR32243:SF50">
    <property type="entry name" value="MALTOSE_MALTODEXTRIN TRANSPORT SYSTEM PERMEASE PROTEIN MALG"/>
    <property type="match status" value="1"/>
</dbReference>
<protein>
    <submittedName>
        <fullName evidence="11">Arabinogalactan oligomer / maltooligosaccharide transport system permease protein</fullName>
    </submittedName>
</protein>
<dbReference type="InterPro" id="IPR035906">
    <property type="entry name" value="MetI-like_sf"/>
</dbReference>
<dbReference type="Pfam" id="PF00528">
    <property type="entry name" value="BPD_transp_1"/>
    <property type="match status" value="1"/>
</dbReference>
<dbReference type="InterPro" id="IPR000515">
    <property type="entry name" value="MetI-like"/>
</dbReference>
<dbReference type="EMBL" id="FUXM01000026">
    <property type="protein sequence ID" value="SKA12180.1"/>
    <property type="molecule type" value="Genomic_DNA"/>
</dbReference>
<dbReference type="RefSeq" id="WP_078666006.1">
    <property type="nucleotide sequence ID" value="NZ_FUXM01000026.1"/>
</dbReference>
<evidence type="ECO:0000256" key="5">
    <source>
        <dbReference type="ARBA" id="ARBA00022597"/>
    </source>
</evidence>
<dbReference type="GO" id="GO:0042956">
    <property type="term" value="P:maltodextrin transmembrane transport"/>
    <property type="evidence" value="ECO:0007669"/>
    <property type="project" value="TreeGrafter"/>
</dbReference>
<accession>A0A1T4R7X5</accession>
<feature type="transmembrane region" description="Helical" evidence="9">
    <location>
        <begin position="74"/>
        <end position="100"/>
    </location>
</feature>
<dbReference type="GO" id="GO:0005886">
    <property type="term" value="C:plasma membrane"/>
    <property type="evidence" value="ECO:0007669"/>
    <property type="project" value="UniProtKB-SubCell"/>
</dbReference>
<dbReference type="Gene3D" id="1.10.3720.10">
    <property type="entry name" value="MetI-like"/>
    <property type="match status" value="1"/>
</dbReference>
<organism evidence="11 12">
    <name type="scientific">Carboxydocella sporoproducens DSM 16521</name>
    <dbReference type="NCBI Taxonomy" id="1121270"/>
    <lineage>
        <taxon>Bacteria</taxon>
        <taxon>Bacillati</taxon>
        <taxon>Bacillota</taxon>
        <taxon>Clostridia</taxon>
        <taxon>Eubacteriales</taxon>
        <taxon>Clostridiales Family XVI. Incertae Sedis</taxon>
        <taxon>Carboxydocella</taxon>
    </lineage>
</organism>
<name>A0A1T4R7X5_9FIRM</name>
<keyword evidence="6 9" id="KW-0812">Transmembrane</keyword>
<feature type="transmembrane region" description="Helical" evidence="9">
    <location>
        <begin position="245"/>
        <end position="266"/>
    </location>
</feature>
<sequence>MKKKTAKRWVDLLVHIILALASIISVFPVVWVLSTSFKPESEVFSNVIRFIPEHPTLDNYRYILTFKNHIFLTWLVNSALIAFLTTLVGVFLAATAAYAFSRFEFLGKQTGLFSFLVAQMFPGSLLIVPLYNIIKSYGLLNSYTGLVLAYSTVSLPFCVWMLKGFFDTIPVELEEAARVDGLTPFGTFWRIVLPLSLPGLAVTAFYSFVTAWNEFMYALTFMNREELYTLPVGLRTFVNEFNTDWHYMSAGAILITVPVVIFFFWAQKYLISGLTAGGTKG</sequence>
<dbReference type="PANTHER" id="PTHR32243">
    <property type="entry name" value="MALTOSE TRANSPORT SYSTEM PERMEASE-RELATED"/>
    <property type="match status" value="1"/>
</dbReference>
<reference evidence="12" key="1">
    <citation type="submission" date="2017-02" db="EMBL/GenBank/DDBJ databases">
        <authorList>
            <person name="Varghese N."/>
            <person name="Submissions S."/>
        </authorList>
    </citation>
    <scope>NUCLEOTIDE SEQUENCE [LARGE SCALE GENOMIC DNA]</scope>
    <source>
        <strain evidence="12">DSM 16521</strain>
    </source>
</reference>
<feature type="transmembrane region" description="Helical" evidence="9">
    <location>
        <begin position="12"/>
        <end position="33"/>
    </location>
</feature>
<dbReference type="Proteomes" id="UP000189933">
    <property type="component" value="Unassembled WGS sequence"/>
</dbReference>
<keyword evidence="4" id="KW-1003">Cell membrane</keyword>
<dbReference type="OrthoDB" id="27560at2"/>
<evidence type="ECO:0000256" key="7">
    <source>
        <dbReference type="ARBA" id="ARBA00022989"/>
    </source>
</evidence>
<feature type="transmembrane region" description="Helical" evidence="9">
    <location>
        <begin position="187"/>
        <end position="209"/>
    </location>
</feature>
<feature type="transmembrane region" description="Helical" evidence="9">
    <location>
        <begin position="112"/>
        <end position="134"/>
    </location>
</feature>
<evidence type="ECO:0000256" key="2">
    <source>
        <dbReference type="ARBA" id="ARBA00009047"/>
    </source>
</evidence>
<dbReference type="GO" id="GO:0015423">
    <property type="term" value="F:ABC-type maltose transporter activity"/>
    <property type="evidence" value="ECO:0007669"/>
    <property type="project" value="TreeGrafter"/>
</dbReference>
<evidence type="ECO:0000313" key="11">
    <source>
        <dbReference type="EMBL" id="SKA12180.1"/>
    </source>
</evidence>
<dbReference type="CDD" id="cd06261">
    <property type="entry name" value="TM_PBP2"/>
    <property type="match status" value="1"/>
</dbReference>
<keyword evidence="8 9" id="KW-0472">Membrane</keyword>
<dbReference type="InterPro" id="IPR050901">
    <property type="entry name" value="BP-dep_ABC_trans_perm"/>
</dbReference>
<dbReference type="PROSITE" id="PS50928">
    <property type="entry name" value="ABC_TM1"/>
    <property type="match status" value="1"/>
</dbReference>
<keyword evidence="12" id="KW-1185">Reference proteome</keyword>
<evidence type="ECO:0000256" key="6">
    <source>
        <dbReference type="ARBA" id="ARBA00022692"/>
    </source>
</evidence>
<comment type="subcellular location">
    <subcellularLocation>
        <location evidence="1 9">Cell membrane</location>
        <topology evidence="1 9">Multi-pass membrane protein</topology>
    </subcellularLocation>
</comment>
<evidence type="ECO:0000259" key="10">
    <source>
        <dbReference type="PROSITE" id="PS50928"/>
    </source>
</evidence>
<evidence type="ECO:0000256" key="4">
    <source>
        <dbReference type="ARBA" id="ARBA00022475"/>
    </source>
</evidence>
<evidence type="ECO:0000313" key="12">
    <source>
        <dbReference type="Proteomes" id="UP000189933"/>
    </source>
</evidence>
<keyword evidence="7 9" id="KW-1133">Transmembrane helix</keyword>